<reference evidence="5 6" key="1">
    <citation type="journal article" date="2015" name="Genome Announc.">
        <title>Genome Sequence of Mushroom Soft-Rot Pathogen Janthinobacterium agaricidamnosum.</title>
        <authorList>
            <person name="Graupner K."/>
            <person name="Lackner G."/>
            <person name="Hertweck C."/>
        </authorList>
    </citation>
    <scope>NUCLEOTIDE SEQUENCE [LARGE SCALE GENOMIC DNA]</scope>
    <source>
        <strain evidence="6">NBRC 102515 / DSM 9628</strain>
    </source>
</reference>
<gene>
    <name evidence="5" type="ORF">GJA_2045</name>
</gene>
<keyword evidence="2" id="KW-0238">DNA-binding</keyword>
<dbReference type="PATRIC" id="fig|1349767.4.peg.3807"/>
<evidence type="ECO:0000313" key="6">
    <source>
        <dbReference type="Proteomes" id="UP000027604"/>
    </source>
</evidence>
<dbReference type="OrthoDB" id="9807069at2"/>
<dbReference type="InterPro" id="IPR002577">
    <property type="entry name" value="HTH_HxlR"/>
</dbReference>
<dbReference type="RefSeq" id="WP_038491426.1">
    <property type="nucleotide sequence ID" value="NZ_BCTH01000028.1"/>
</dbReference>
<dbReference type="eggNOG" id="COG1733">
    <property type="taxonomic scope" value="Bacteria"/>
</dbReference>
<dbReference type="GO" id="GO:0006355">
    <property type="term" value="P:regulation of DNA-templated transcription"/>
    <property type="evidence" value="ECO:0007669"/>
    <property type="project" value="UniProtKB-ARBA"/>
</dbReference>
<evidence type="ECO:0000259" key="4">
    <source>
        <dbReference type="PROSITE" id="PS51118"/>
    </source>
</evidence>
<feature type="domain" description="HTH hxlR-type" evidence="4">
    <location>
        <begin position="10"/>
        <end position="108"/>
    </location>
</feature>
<dbReference type="Gene3D" id="1.10.10.10">
    <property type="entry name" value="Winged helix-like DNA-binding domain superfamily/Winged helix DNA-binding domain"/>
    <property type="match status" value="1"/>
</dbReference>
<dbReference type="Pfam" id="PF01638">
    <property type="entry name" value="HxlR"/>
    <property type="match status" value="1"/>
</dbReference>
<organism evidence="5 6">
    <name type="scientific">Janthinobacterium agaricidamnosum NBRC 102515 = DSM 9628</name>
    <dbReference type="NCBI Taxonomy" id="1349767"/>
    <lineage>
        <taxon>Bacteria</taxon>
        <taxon>Pseudomonadati</taxon>
        <taxon>Pseudomonadota</taxon>
        <taxon>Betaproteobacteria</taxon>
        <taxon>Burkholderiales</taxon>
        <taxon>Oxalobacteraceae</taxon>
        <taxon>Janthinobacterium</taxon>
    </lineage>
</organism>
<keyword evidence="3" id="KW-0804">Transcription</keyword>
<dbReference type="InterPro" id="IPR036390">
    <property type="entry name" value="WH_DNA-bd_sf"/>
</dbReference>
<evidence type="ECO:0000313" key="5">
    <source>
        <dbReference type="EMBL" id="CDG82679.1"/>
    </source>
</evidence>
<proteinExistence type="predicted"/>
<evidence type="ECO:0000256" key="1">
    <source>
        <dbReference type="ARBA" id="ARBA00023015"/>
    </source>
</evidence>
<dbReference type="HOGENOM" id="CLU_111585_5_0_4"/>
<dbReference type="PANTHER" id="PTHR33204">
    <property type="entry name" value="TRANSCRIPTIONAL REGULATOR, MARR FAMILY"/>
    <property type="match status" value="1"/>
</dbReference>
<dbReference type="SUPFAM" id="SSF46785">
    <property type="entry name" value="Winged helix' DNA-binding domain"/>
    <property type="match status" value="1"/>
</dbReference>
<dbReference type="InterPro" id="IPR036388">
    <property type="entry name" value="WH-like_DNA-bd_sf"/>
</dbReference>
<dbReference type="EMBL" id="HG322949">
    <property type="protein sequence ID" value="CDG82679.1"/>
    <property type="molecule type" value="Genomic_DNA"/>
</dbReference>
<dbReference type="PROSITE" id="PS51118">
    <property type="entry name" value="HTH_HXLR"/>
    <property type="match status" value="1"/>
</dbReference>
<keyword evidence="6" id="KW-1185">Reference proteome</keyword>
<dbReference type="KEGG" id="jag:GJA_2045"/>
<keyword evidence="1" id="KW-0805">Transcription regulation</keyword>
<dbReference type="InterPro" id="IPR011991">
    <property type="entry name" value="ArsR-like_HTH"/>
</dbReference>
<sequence length="128" mass="14443">MSITKQFPGSPIERALGVISGRGKMLLIYVLLEGPKRIAEFEQQIPGLSQKVLIQQLRQLEEHGLINRQRCDDAPRRVEYVLTPLGLSLKPMIASLYEWGQQHAHELGEGEMLLPFGMIVYRPGTAIH</sequence>
<evidence type="ECO:0000256" key="3">
    <source>
        <dbReference type="ARBA" id="ARBA00023163"/>
    </source>
</evidence>
<dbReference type="CDD" id="cd00090">
    <property type="entry name" value="HTH_ARSR"/>
    <property type="match status" value="1"/>
</dbReference>
<evidence type="ECO:0000256" key="2">
    <source>
        <dbReference type="ARBA" id="ARBA00023125"/>
    </source>
</evidence>
<accession>W0V1H4</accession>
<name>W0V1H4_9BURK</name>
<dbReference type="GO" id="GO:0003677">
    <property type="term" value="F:DNA binding"/>
    <property type="evidence" value="ECO:0007669"/>
    <property type="project" value="UniProtKB-KW"/>
</dbReference>
<dbReference type="AlphaFoldDB" id="W0V1H4"/>
<dbReference type="Proteomes" id="UP000027604">
    <property type="component" value="Chromosome I"/>
</dbReference>
<protein>
    <submittedName>
        <fullName evidence="5">HxlR-like helix-turn-helix family protein</fullName>
    </submittedName>
</protein>